<dbReference type="PANTHER" id="PTHR35008:SF8">
    <property type="entry name" value="ALCOHOL DEHYDROGENASE CYTOCHROME C SUBUNIT"/>
    <property type="match status" value="1"/>
</dbReference>
<evidence type="ECO:0000259" key="6">
    <source>
        <dbReference type="PROSITE" id="PS51007"/>
    </source>
</evidence>
<name>A0A1A9F2J9_9GAMM</name>
<evidence type="ECO:0000256" key="2">
    <source>
        <dbReference type="ARBA" id="ARBA00022723"/>
    </source>
</evidence>
<dbReference type="OrthoDB" id="6073217at2"/>
<dbReference type="GO" id="GO:0009055">
    <property type="term" value="F:electron transfer activity"/>
    <property type="evidence" value="ECO:0007669"/>
    <property type="project" value="InterPro"/>
</dbReference>
<dbReference type="GO" id="GO:0020037">
    <property type="term" value="F:heme binding"/>
    <property type="evidence" value="ECO:0007669"/>
    <property type="project" value="InterPro"/>
</dbReference>
<dbReference type="RefSeq" id="WP_067385161.1">
    <property type="nucleotide sequence ID" value="NZ_CP015839.1"/>
</dbReference>
<keyword evidence="2 4" id="KW-0479">Metal-binding</keyword>
<feature type="domain" description="Cytochrome c" evidence="6">
    <location>
        <begin position="40"/>
        <end position="151"/>
    </location>
</feature>
<reference evidence="8" key="1">
    <citation type="submission" date="2016-05" db="EMBL/GenBank/DDBJ databases">
        <authorList>
            <person name="Baek K."/>
            <person name="Yang S.-J."/>
        </authorList>
    </citation>
    <scope>NUCLEOTIDE SEQUENCE [LARGE SCALE GENOMIC DNA]</scope>
    <source>
        <strain evidence="8">ST58-10</strain>
    </source>
</reference>
<gene>
    <name evidence="7" type="ORF">A8C75_16990</name>
</gene>
<evidence type="ECO:0000256" key="4">
    <source>
        <dbReference type="PROSITE-ProRule" id="PRU00433"/>
    </source>
</evidence>
<reference evidence="7 8" key="2">
    <citation type="journal article" date="2018" name="Int. J. Syst. Evol. Microbiol.">
        <title>Marinobacterium aestuarii sp. nov., a benzene-degrading marine bacterium isolated from estuary sediment.</title>
        <authorList>
            <person name="Bae S.S."/>
            <person name="Jung J."/>
            <person name="Chung D."/>
            <person name="Baek K."/>
        </authorList>
    </citation>
    <scope>NUCLEOTIDE SEQUENCE [LARGE SCALE GENOMIC DNA]</scope>
    <source>
        <strain evidence="7 8">ST58-10</strain>
    </source>
</reference>
<dbReference type="InterPro" id="IPR009056">
    <property type="entry name" value="Cyt_c-like_dom"/>
</dbReference>
<sequence length="310" mass="32538">MKLCLKVAMLAATGIAAGLWMLSAPEPAISAKALATGAVGDAERGAGIFHIGGCASCHMPPGYEQPDTDSVPPLSGGMRFSTAFGTFVAPNITPDKTTGIGTWSDTDFATALLKGVSPQGQHYYPAFPYSSYGRMTLQDVADLKAFLDAQPAVNRPNEVHDLDFPFSVRRALGLWKQLYLRAGPVIDLSTADPELLRGQYLVEGPGHCGECHSPRSALGGTDYSRWLGGAANPDGEGSIPDISPGGGDFGDWDKADIAEYLSSGFTPDYDVVGSSMAKVVENTARLAASDRHAIAAYLKAIPAVAAKQDD</sequence>
<dbReference type="AlphaFoldDB" id="A0A1A9F2J9"/>
<dbReference type="KEGG" id="mars:A8C75_16990"/>
<feature type="chain" id="PRO_5008386654" evidence="5">
    <location>
        <begin position="18"/>
        <end position="310"/>
    </location>
</feature>
<dbReference type="Gene3D" id="1.10.760.10">
    <property type="entry name" value="Cytochrome c-like domain"/>
    <property type="match status" value="1"/>
</dbReference>
<feature type="signal peptide" evidence="5">
    <location>
        <begin position="1"/>
        <end position="17"/>
    </location>
</feature>
<dbReference type="Proteomes" id="UP000078070">
    <property type="component" value="Chromosome"/>
</dbReference>
<evidence type="ECO:0000256" key="3">
    <source>
        <dbReference type="ARBA" id="ARBA00023004"/>
    </source>
</evidence>
<organism evidence="7 8">
    <name type="scientific">Marinobacterium aestuarii</name>
    <dbReference type="NCBI Taxonomy" id="1821621"/>
    <lineage>
        <taxon>Bacteria</taxon>
        <taxon>Pseudomonadati</taxon>
        <taxon>Pseudomonadota</taxon>
        <taxon>Gammaproteobacteria</taxon>
        <taxon>Oceanospirillales</taxon>
        <taxon>Oceanospirillaceae</taxon>
        <taxon>Marinobacterium</taxon>
    </lineage>
</organism>
<evidence type="ECO:0000313" key="8">
    <source>
        <dbReference type="Proteomes" id="UP000078070"/>
    </source>
</evidence>
<keyword evidence="3 4" id="KW-0408">Iron</keyword>
<keyword evidence="8" id="KW-1185">Reference proteome</keyword>
<proteinExistence type="predicted"/>
<feature type="domain" description="Cytochrome c" evidence="6">
    <location>
        <begin position="193"/>
        <end position="302"/>
    </location>
</feature>
<evidence type="ECO:0000313" key="7">
    <source>
        <dbReference type="EMBL" id="ANG63999.1"/>
    </source>
</evidence>
<dbReference type="Pfam" id="PF00034">
    <property type="entry name" value="Cytochrom_C"/>
    <property type="match status" value="1"/>
</dbReference>
<dbReference type="GO" id="GO:0046872">
    <property type="term" value="F:metal ion binding"/>
    <property type="evidence" value="ECO:0007669"/>
    <property type="project" value="UniProtKB-KW"/>
</dbReference>
<protein>
    <submittedName>
        <fullName evidence="7">Cytochrome C</fullName>
    </submittedName>
</protein>
<dbReference type="PANTHER" id="PTHR35008">
    <property type="entry name" value="BLL4482 PROTEIN-RELATED"/>
    <property type="match status" value="1"/>
</dbReference>
<keyword evidence="1 4" id="KW-0349">Heme</keyword>
<dbReference type="InterPro" id="IPR036909">
    <property type="entry name" value="Cyt_c-like_dom_sf"/>
</dbReference>
<dbReference type="InterPro" id="IPR051459">
    <property type="entry name" value="Cytochrome_c-type_DH"/>
</dbReference>
<dbReference type="SUPFAM" id="SSF46626">
    <property type="entry name" value="Cytochrome c"/>
    <property type="match status" value="2"/>
</dbReference>
<keyword evidence="5" id="KW-0732">Signal</keyword>
<dbReference type="EMBL" id="CP015839">
    <property type="protein sequence ID" value="ANG63999.1"/>
    <property type="molecule type" value="Genomic_DNA"/>
</dbReference>
<dbReference type="PROSITE" id="PS51007">
    <property type="entry name" value="CYTC"/>
    <property type="match status" value="2"/>
</dbReference>
<dbReference type="STRING" id="1821621.A8C75_16990"/>
<evidence type="ECO:0000256" key="5">
    <source>
        <dbReference type="SAM" id="SignalP"/>
    </source>
</evidence>
<accession>A0A1A9F2J9</accession>
<evidence type="ECO:0000256" key="1">
    <source>
        <dbReference type="ARBA" id="ARBA00022617"/>
    </source>
</evidence>